<dbReference type="SUPFAM" id="SSF55811">
    <property type="entry name" value="Nudix"/>
    <property type="match status" value="1"/>
</dbReference>
<dbReference type="PANTHER" id="PTHR12992:SF24">
    <property type="entry name" value="PEROXISOMAL COENZYME A DIPHOSPHATASE NUDT7"/>
    <property type="match status" value="1"/>
</dbReference>
<dbReference type="CDD" id="cd03426">
    <property type="entry name" value="NUDIX_CoAse_Nudt7"/>
    <property type="match status" value="1"/>
</dbReference>
<reference evidence="8 9" key="1">
    <citation type="journal article" date="2020" name="ISME J.">
        <title>Uncovering the hidden diversity of litter-decomposition mechanisms in mushroom-forming fungi.</title>
        <authorList>
            <person name="Floudas D."/>
            <person name="Bentzer J."/>
            <person name="Ahren D."/>
            <person name="Johansson T."/>
            <person name="Persson P."/>
            <person name="Tunlid A."/>
        </authorList>
    </citation>
    <scope>NUCLEOTIDE SEQUENCE [LARGE SCALE GENOMIC DNA]</scope>
    <source>
        <strain evidence="8 9">CBS 101986</strain>
    </source>
</reference>
<accession>A0A8H5EXS9</accession>
<evidence type="ECO:0000256" key="1">
    <source>
        <dbReference type="ARBA" id="ARBA00001936"/>
    </source>
</evidence>
<dbReference type="GO" id="GO:0010945">
    <property type="term" value="F:coenzyme A diphosphatase activity"/>
    <property type="evidence" value="ECO:0007669"/>
    <property type="project" value="InterPro"/>
</dbReference>
<evidence type="ECO:0000256" key="5">
    <source>
        <dbReference type="ARBA" id="ARBA00022842"/>
    </source>
</evidence>
<gene>
    <name evidence="8" type="ORF">D9619_006381</name>
</gene>
<dbReference type="InterPro" id="IPR045121">
    <property type="entry name" value="CoAse"/>
</dbReference>
<dbReference type="EMBL" id="JAACJJ010000042">
    <property type="protein sequence ID" value="KAF5316525.1"/>
    <property type="molecule type" value="Genomic_DNA"/>
</dbReference>
<dbReference type="OrthoDB" id="206213at2759"/>
<name>A0A8H5EXS9_9AGAR</name>
<dbReference type="PROSITE" id="PS51462">
    <property type="entry name" value="NUDIX"/>
    <property type="match status" value="1"/>
</dbReference>
<evidence type="ECO:0000313" key="9">
    <source>
        <dbReference type="Proteomes" id="UP000567179"/>
    </source>
</evidence>
<comment type="caution">
    <text evidence="8">The sequence shown here is derived from an EMBL/GenBank/DDBJ whole genome shotgun (WGS) entry which is preliminary data.</text>
</comment>
<dbReference type="PANTHER" id="PTHR12992">
    <property type="entry name" value="NUDIX HYDROLASE"/>
    <property type="match status" value="1"/>
</dbReference>
<keyword evidence="4" id="KW-0378">Hydrolase</keyword>
<keyword evidence="5" id="KW-0460">Magnesium</keyword>
<evidence type="ECO:0000256" key="4">
    <source>
        <dbReference type="ARBA" id="ARBA00022801"/>
    </source>
</evidence>
<dbReference type="Proteomes" id="UP000567179">
    <property type="component" value="Unassembled WGS sequence"/>
</dbReference>
<evidence type="ECO:0000256" key="3">
    <source>
        <dbReference type="ARBA" id="ARBA00022723"/>
    </source>
</evidence>
<proteinExistence type="predicted"/>
<evidence type="ECO:0000256" key="6">
    <source>
        <dbReference type="ARBA" id="ARBA00023211"/>
    </source>
</evidence>
<dbReference type="Pfam" id="PF00293">
    <property type="entry name" value="NUDIX"/>
    <property type="match status" value="1"/>
</dbReference>
<evidence type="ECO:0000256" key="2">
    <source>
        <dbReference type="ARBA" id="ARBA00001946"/>
    </source>
</evidence>
<dbReference type="InterPro" id="IPR015797">
    <property type="entry name" value="NUDIX_hydrolase-like_dom_sf"/>
</dbReference>
<keyword evidence="9" id="KW-1185">Reference proteome</keyword>
<sequence length="266" mass="29187">MTLRPRPTPSFVAGAAISLTKPFTPSTLKTIKSALQHRSGQANNALTHPSSNKHHAGVLIPFCNIGGEPGILLEVRAKSLRSHSGEISFPGGRVDETDGSVLNAALRETYEELGIESDRIEILGEVGPPQINLRGDMTVWPYVGFVHATKKDAIRLSDDEPFPSLDIEDIRRRISLAEVAAALHLPLKHFASPSRVRTSFYRNQEPYYPIDVTDIARSALKEEGVITTKTGETEDEVGPGVDGRVEVWGLTGWYVTLLMKALHVYQ</sequence>
<evidence type="ECO:0000259" key="7">
    <source>
        <dbReference type="PROSITE" id="PS51462"/>
    </source>
</evidence>
<organism evidence="8 9">
    <name type="scientific">Psilocybe cf. subviscida</name>
    <dbReference type="NCBI Taxonomy" id="2480587"/>
    <lineage>
        <taxon>Eukaryota</taxon>
        <taxon>Fungi</taxon>
        <taxon>Dikarya</taxon>
        <taxon>Basidiomycota</taxon>
        <taxon>Agaricomycotina</taxon>
        <taxon>Agaricomycetes</taxon>
        <taxon>Agaricomycetidae</taxon>
        <taxon>Agaricales</taxon>
        <taxon>Agaricineae</taxon>
        <taxon>Strophariaceae</taxon>
        <taxon>Psilocybe</taxon>
    </lineage>
</organism>
<evidence type="ECO:0000313" key="8">
    <source>
        <dbReference type="EMBL" id="KAF5316525.1"/>
    </source>
</evidence>
<keyword evidence="6" id="KW-0464">Manganese</keyword>
<comment type="cofactor">
    <cofactor evidence="1">
        <name>Mn(2+)</name>
        <dbReference type="ChEBI" id="CHEBI:29035"/>
    </cofactor>
</comment>
<dbReference type="GO" id="GO:0015938">
    <property type="term" value="P:coenzyme A catabolic process"/>
    <property type="evidence" value="ECO:0007669"/>
    <property type="project" value="TreeGrafter"/>
</dbReference>
<comment type="cofactor">
    <cofactor evidence="2">
        <name>Mg(2+)</name>
        <dbReference type="ChEBI" id="CHEBI:18420"/>
    </cofactor>
</comment>
<protein>
    <recommendedName>
        <fullName evidence="7">Nudix hydrolase domain-containing protein</fullName>
    </recommendedName>
</protein>
<keyword evidence="3" id="KW-0479">Metal-binding</keyword>
<dbReference type="Gene3D" id="3.90.79.10">
    <property type="entry name" value="Nucleoside Triphosphate Pyrophosphohydrolase"/>
    <property type="match status" value="1"/>
</dbReference>
<feature type="domain" description="Nudix hydrolase" evidence="7">
    <location>
        <begin position="53"/>
        <end position="196"/>
    </location>
</feature>
<dbReference type="InterPro" id="IPR000086">
    <property type="entry name" value="NUDIX_hydrolase_dom"/>
</dbReference>
<dbReference type="GO" id="GO:0046872">
    <property type="term" value="F:metal ion binding"/>
    <property type="evidence" value="ECO:0007669"/>
    <property type="project" value="UniProtKB-KW"/>
</dbReference>
<dbReference type="AlphaFoldDB" id="A0A8H5EXS9"/>